<dbReference type="Gene3D" id="6.10.250.2750">
    <property type="match status" value="1"/>
</dbReference>
<dbReference type="Proteomes" id="UP000318529">
    <property type="component" value="Unassembled WGS sequence"/>
</dbReference>
<dbReference type="Pfam" id="PF13714">
    <property type="entry name" value="PEP_mutase"/>
    <property type="match status" value="1"/>
</dbReference>
<keyword evidence="1" id="KW-0670">Pyruvate</keyword>
<organism evidence="1 2">
    <name type="scientific">Azospirillum brasilense</name>
    <dbReference type="NCBI Taxonomy" id="192"/>
    <lineage>
        <taxon>Bacteria</taxon>
        <taxon>Pseudomonadati</taxon>
        <taxon>Pseudomonadota</taxon>
        <taxon>Alphaproteobacteria</taxon>
        <taxon>Rhodospirillales</taxon>
        <taxon>Azospirillaceae</taxon>
        <taxon>Azospirillum</taxon>
    </lineage>
</organism>
<comment type="caution">
    <text evidence="1">The sequence shown here is derived from an EMBL/GenBank/DDBJ whole genome shotgun (WGS) entry which is preliminary data.</text>
</comment>
<dbReference type="InterPro" id="IPR015813">
    <property type="entry name" value="Pyrv/PenolPyrv_kinase-like_dom"/>
</dbReference>
<gene>
    <name evidence="1" type="ORF">FBZ83_11524</name>
</gene>
<sequence length="112" mass="11993">MRRLPAYAAAGADVLYAPVLRTPDVIKAAVDAVDPKPLNLLVSSPVGLSVEQIATLGVRRISLGSGLNRAAWGGFLRAARMLADHGRFDALGEAEPFDALNRFFRTHGRPTL</sequence>
<accession>A0A560BY62</accession>
<reference evidence="1 2" key="1">
    <citation type="submission" date="2019-06" db="EMBL/GenBank/DDBJ databases">
        <title>Genomic Encyclopedia of Type Strains, Phase IV (KMG-V): Genome sequencing to study the core and pangenomes of soil and plant-associated prokaryotes.</title>
        <authorList>
            <person name="Whitman W."/>
        </authorList>
    </citation>
    <scope>NUCLEOTIDE SEQUENCE [LARGE SCALE GENOMIC DNA]</scope>
    <source>
        <strain evidence="1 2">BR 11650</strain>
    </source>
</reference>
<dbReference type="InterPro" id="IPR040442">
    <property type="entry name" value="Pyrv_kinase-like_dom_sf"/>
</dbReference>
<proteinExistence type="predicted"/>
<evidence type="ECO:0000313" key="1">
    <source>
        <dbReference type="EMBL" id="TWA77546.1"/>
    </source>
</evidence>
<protein>
    <submittedName>
        <fullName evidence="1">Phosphoenolpyruvate phosphomutase-like protein</fullName>
    </submittedName>
</protein>
<dbReference type="AlphaFoldDB" id="A0A560BY62"/>
<dbReference type="Gene3D" id="3.20.20.60">
    <property type="entry name" value="Phosphoenolpyruvate-binding domains"/>
    <property type="match status" value="1"/>
</dbReference>
<name>A0A560BY62_AZOBR</name>
<evidence type="ECO:0000313" key="2">
    <source>
        <dbReference type="Proteomes" id="UP000318529"/>
    </source>
</evidence>
<dbReference type="EMBL" id="VITH01000015">
    <property type="protein sequence ID" value="TWA77546.1"/>
    <property type="molecule type" value="Genomic_DNA"/>
</dbReference>
<dbReference type="GO" id="GO:0003824">
    <property type="term" value="F:catalytic activity"/>
    <property type="evidence" value="ECO:0007669"/>
    <property type="project" value="InterPro"/>
</dbReference>
<dbReference type="SUPFAM" id="SSF51621">
    <property type="entry name" value="Phosphoenolpyruvate/pyruvate domain"/>
    <property type="match status" value="1"/>
</dbReference>